<protein>
    <submittedName>
        <fullName evidence="2">Uncharacterized protein</fullName>
    </submittedName>
</protein>
<dbReference type="Proteomes" id="UP000284277">
    <property type="component" value="Unassembled WGS sequence"/>
</dbReference>
<evidence type="ECO:0000313" key="2">
    <source>
        <dbReference type="EMBL" id="RKD31581.1"/>
    </source>
</evidence>
<feature type="chain" id="PRO_5019421195" evidence="1">
    <location>
        <begin position="25"/>
        <end position="828"/>
    </location>
</feature>
<dbReference type="RefSeq" id="WP_120196948.1">
    <property type="nucleotide sequence ID" value="NZ_MCIA01000017.1"/>
</dbReference>
<comment type="caution">
    <text evidence="2">The sequence shown here is derived from an EMBL/GenBank/DDBJ whole genome shotgun (WGS) entry which is preliminary data.</text>
</comment>
<dbReference type="EMBL" id="MCIA01000017">
    <property type="protein sequence ID" value="RKD31581.1"/>
    <property type="molecule type" value="Genomic_DNA"/>
</dbReference>
<dbReference type="OrthoDB" id="3333873at2"/>
<evidence type="ECO:0000256" key="1">
    <source>
        <dbReference type="SAM" id="SignalP"/>
    </source>
</evidence>
<dbReference type="InterPro" id="IPR006626">
    <property type="entry name" value="PbH1"/>
</dbReference>
<keyword evidence="3" id="KW-1185">Reference proteome</keyword>
<keyword evidence="1" id="KW-0732">Signal</keyword>
<organism evidence="2 3">
    <name type="scientific">Lacrimispora algidixylanolytica</name>
    <dbReference type="NCBI Taxonomy" id="94868"/>
    <lineage>
        <taxon>Bacteria</taxon>
        <taxon>Bacillati</taxon>
        <taxon>Bacillota</taxon>
        <taxon>Clostridia</taxon>
        <taxon>Lachnospirales</taxon>
        <taxon>Lachnospiraceae</taxon>
        <taxon>Lacrimispora</taxon>
    </lineage>
</organism>
<evidence type="ECO:0000313" key="3">
    <source>
        <dbReference type="Proteomes" id="UP000284277"/>
    </source>
</evidence>
<gene>
    <name evidence="2" type="ORF">BET01_19820</name>
</gene>
<dbReference type="InterPro" id="IPR012334">
    <property type="entry name" value="Pectin_lyas_fold"/>
</dbReference>
<proteinExistence type="predicted"/>
<dbReference type="AlphaFoldDB" id="A0A419T2C5"/>
<accession>A0A419T2C5</accession>
<dbReference type="SMART" id="SM00710">
    <property type="entry name" value="PbH1"/>
    <property type="match status" value="5"/>
</dbReference>
<name>A0A419T2C5_9FIRM</name>
<feature type="signal peptide" evidence="1">
    <location>
        <begin position="1"/>
        <end position="24"/>
    </location>
</feature>
<reference evidence="2 3" key="1">
    <citation type="submission" date="2016-08" db="EMBL/GenBank/DDBJ databases">
        <title>A new outlook on sporulation: Clostridium algidixylanolyticum.</title>
        <authorList>
            <person name="Poppleton D.I."/>
            <person name="Gribaldo S."/>
        </authorList>
    </citation>
    <scope>NUCLEOTIDE SEQUENCE [LARGE SCALE GENOMIC DNA]</scope>
    <source>
        <strain evidence="2 3">SPL73</strain>
    </source>
</reference>
<dbReference type="InterPro" id="IPR011050">
    <property type="entry name" value="Pectin_lyase_fold/virulence"/>
</dbReference>
<dbReference type="SUPFAM" id="SSF51126">
    <property type="entry name" value="Pectin lyase-like"/>
    <property type="match status" value="1"/>
</dbReference>
<sequence length="828" mass="91461">MKKVLMLLSAVCMSIILAGGHVYAEEPQNTKWQRLTTATYYVDDVNGNDKASGTSEQTAWKSLNKVNETTFLPGNKIYFKAGGKWSGILHPLGSGSSGAPIILDQYGVGNKPLIEGNGAEAAIKLESQEYWTIKNFEVTNKAAQRGIRQGIFINGKTDGITHGITIEDCEVHDVTGENRRDLQTYKSMYWNSGIYVSMPGRSTSSVHYDGVSIKGNYVHDVLTSGIRINQREDFIVDQYHTNVVIEGNTISRTGSDGMIVANCISPLIQYNLCYDAGALGNSSDTKIIAGLWTCGTDDALFQYNEVARTVLFESDGTAFDTDWGTGGVTTFQYNYTHGNQGGFWLDCAGINKDPEHIKTVLRYNVSVDDERYIVRAGDMPTELYNNTFYKSQGKLDACFGNAGKNHKFYNNIFYFNSSPDWASSVYENNLYYPCDANQADLYAVAADPQFVSPGPAEDGMGFADHFKNKNTSPAIGRGVYLPDNGGKDFFGNALNKGSYDIGAHQTTVTGLVDEDTYVFTRDFATSQGNRGWYYMEAVNGSYQTMSWDDNQKKWKGSGVYNLIWAPGNMHPDGNDTVLAWKAQKAGTIQVVGNPKKISFGNDGVNVKILKGNTQVWPGSGWQLIGGSDAIGIAHNFTVDVKKDEMLYFVLNKNGTNYSDGTYWNPLITYKVVEKYSLAGDFSNVQGNRGWYYLETDNNGYQQMTWDSSVNRWKGKKQYSLIWSPAQLHPDTSDTVVAWKAPRSGNITIKGNPKKASAGYDGVKVKVLKNSQNLWPENGWQSIGGSDTSGMTHQLTTRVLAGDFIYFLVNQNGSNAGDEISWNPIISFD</sequence>
<dbReference type="Gene3D" id="2.160.20.10">
    <property type="entry name" value="Single-stranded right-handed beta-helix, Pectin lyase-like"/>
    <property type="match status" value="1"/>
</dbReference>